<feature type="non-terminal residue" evidence="2">
    <location>
        <position position="1"/>
    </location>
</feature>
<feature type="non-terminal residue" evidence="2">
    <location>
        <position position="79"/>
    </location>
</feature>
<organism evidence="2 3">
    <name type="scientific">Trifolium medium</name>
    <dbReference type="NCBI Taxonomy" id="97028"/>
    <lineage>
        <taxon>Eukaryota</taxon>
        <taxon>Viridiplantae</taxon>
        <taxon>Streptophyta</taxon>
        <taxon>Embryophyta</taxon>
        <taxon>Tracheophyta</taxon>
        <taxon>Spermatophyta</taxon>
        <taxon>Magnoliopsida</taxon>
        <taxon>eudicotyledons</taxon>
        <taxon>Gunneridae</taxon>
        <taxon>Pentapetalae</taxon>
        <taxon>rosids</taxon>
        <taxon>fabids</taxon>
        <taxon>Fabales</taxon>
        <taxon>Fabaceae</taxon>
        <taxon>Papilionoideae</taxon>
        <taxon>50 kb inversion clade</taxon>
        <taxon>NPAAA clade</taxon>
        <taxon>Hologalegina</taxon>
        <taxon>IRL clade</taxon>
        <taxon>Trifolieae</taxon>
        <taxon>Trifolium</taxon>
    </lineage>
</organism>
<proteinExistence type="predicted"/>
<feature type="compositionally biased region" description="Acidic residues" evidence="1">
    <location>
        <begin position="9"/>
        <end position="40"/>
    </location>
</feature>
<name>A0A392U1V0_9FABA</name>
<reference evidence="2 3" key="1">
    <citation type="journal article" date="2018" name="Front. Plant Sci.">
        <title>Red Clover (Trifolium pratense) and Zigzag Clover (T. medium) - A Picture of Genomic Similarities and Differences.</title>
        <authorList>
            <person name="Dluhosova J."/>
            <person name="Istvanek J."/>
            <person name="Nedelnik J."/>
            <person name="Repkova J."/>
        </authorList>
    </citation>
    <scope>NUCLEOTIDE SEQUENCE [LARGE SCALE GENOMIC DNA]</scope>
    <source>
        <strain evidence="3">cv. 10/8</strain>
        <tissue evidence="2">Leaf</tissue>
    </source>
</reference>
<sequence length="79" mass="8795">AERQAEPEPIIDEDEALDLEPDDDEDMHEAQPESEAEQAIDEEAKVDDLSDFHNPGGPSDKSVLTEYGGHIARCIYENI</sequence>
<accession>A0A392U1V0</accession>
<dbReference type="Proteomes" id="UP000265520">
    <property type="component" value="Unassembled WGS sequence"/>
</dbReference>
<keyword evidence="3" id="KW-1185">Reference proteome</keyword>
<dbReference type="EMBL" id="LXQA010694342">
    <property type="protein sequence ID" value="MCI66376.1"/>
    <property type="molecule type" value="Genomic_DNA"/>
</dbReference>
<evidence type="ECO:0000256" key="1">
    <source>
        <dbReference type="SAM" id="MobiDB-lite"/>
    </source>
</evidence>
<evidence type="ECO:0000313" key="3">
    <source>
        <dbReference type="Proteomes" id="UP000265520"/>
    </source>
</evidence>
<dbReference type="AlphaFoldDB" id="A0A392U1V0"/>
<feature type="region of interest" description="Disordered" evidence="1">
    <location>
        <begin position="1"/>
        <end position="40"/>
    </location>
</feature>
<evidence type="ECO:0000313" key="2">
    <source>
        <dbReference type="EMBL" id="MCI66376.1"/>
    </source>
</evidence>
<protein>
    <submittedName>
        <fullName evidence="2">Uncharacterized protein</fullName>
    </submittedName>
</protein>
<comment type="caution">
    <text evidence="2">The sequence shown here is derived from an EMBL/GenBank/DDBJ whole genome shotgun (WGS) entry which is preliminary data.</text>
</comment>